<name>A0A3B1CVU8_9ZZZZ</name>
<accession>A0A3B1CVU8</accession>
<dbReference type="GO" id="GO:0005829">
    <property type="term" value="C:cytosol"/>
    <property type="evidence" value="ECO:0007669"/>
    <property type="project" value="TreeGrafter"/>
</dbReference>
<dbReference type="PANTHER" id="PTHR43235">
    <property type="entry name" value="GLUTAMINE AMIDOTRANSFERASE PB2B2.05-RELATED"/>
    <property type="match status" value="1"/>
</dbReference>
<dbReference type="PANTHER" id="PTHR43235:SF1">
    <property type="entry name" value="GLUTAMINE AMIDOTRANSFERASE PB2B2.05-RELATED"/>
    <property type="match status" value="1"/>
</dbReference>
<dbReference type="InterPro" id="IPR011697">
    <property type="entry name" value="Peptidase_C26"/>
</dbReference>
<dbReference type="GO" id="GO:0033969">
    <property type="term" value="F:gamma-glutamyl-gamma-aminobutyrate hydrolase activity"/>
    <property type="evidence" value="ECO:0007669"/>
    <property type="project" value="TreeGrafter"/>
</dbReference>
<dbReference type="EMBL" id="UOGE01000084">
    <property type="protein sequence ID" value="VAX23325.1"/>
    <property type="molecule type" value="Genomic_DNA"/>
</dbReference>
<dbReference type="InterPro" id="IPR029062">
    <property type="entry name" value="Class_I_gatase-like"/>
</dbReference>
<dbReference type="Gene3D" id="3.40.50.880">
    <property type="match status" value="1"/>
</dbReference>
<dbReference type="InterPro" id="IPR044668">
    <property type="entry name" value="PuuD-like"/>
</dbReference>
<dbReference type="PROSITE" id="PS51273">
    <property type="entry name" value="GATASE_TYPE_1"/>
    <property type="match status" value="1"/>
</dbReference>
<dbReference type="AlphaFoldDB" id="A0A3B1CVU8"/>
<keyword evidence="1" id="KW-0808">Transferase</keyword>
<reference evidence="1" key="1">
    <citation type="submission" date="2018-06" db="EMBL/GenBank/DDBJ databases">
        <authorList>
            <person name="Zhirakovskaya E."/>
        </authorList>
    </citation>
    <scope>NUCLEOTIDE SEQUENCE</scope>
</reference>
<dbReference type="Pfam" id="PF07722">
    <property type="entry name" value="Peptidase_C26"/>
    <property type="match status" value="1"/>
</dbReference>
<dbReference type="GO" id="GO:0016740">
    <property type="term" value="F:transferase activity"/>
    <property type="evidence" value="ECO:0007669"/>
    <property type="project" value="UniProtKB-KW"/>
</dbReference>
<protein>
    <submittedName>
        <fullName evidence="1">Glutamine amidotransferase, class I</fullName>
    </submittedName>
</protein>
<organism evidence="1">
    <name type="scientific">hydrothermal vent metagenome</name>
    <dbReference type="NCBI Taxonomy" id="652676"/>
    <lineage>
        <taxon>unclassified sequences</taxon>
        <taxon>metagenomes</taxon>
        <taxon>ecological metagenomes</taxon>
    </lineage>
</organism>
<dbReference type="GO" id="GO:0006598">
    <property type="term" value="P:polyamine catabolic process"/>
    <property type="evidence" value="ECO:0007669"/>
    <property type="project" value="TreeGrafter"/>
</dbReference>
<evidence type="ECO:0000313" key="1">
    <source>
        <dbReference type="EMBL" id="VAX23325.1"/>
    </source>
</evidence>
<dbReference type="CDD" id="cd01745">
    <property type="entry name" value="GATase1_2"/>
    <property type="match status" value="1"/>
</dbReference>
<proteinExistence type="predicted"/>
<keyword evidence="1" id="KW-0315">Glutamine amidotransferase</keyword>
<dbReference type="SUPFAM" id="SSF52317">
    <property type="entry name" value="Class I glutamine amidotransferase-like"/>
    <property type="match status" value="1"/>
</dbReference>
<dbReference type="FunFam" id="3.40.50.880:FF:000030">
    <property type="entry name" value="Gamma-glutamyl-gamma-aminobutyrate hydrolase PuuD"/>
    <property type="match status" value="1"/>
</dbReference>
<gene>
    <name evidence="1" type="ORF">MNBD_NITROSPINAE02-994</name>
</gene>
<sequence>MAKKIRPVIGISADTNMGRESEISDYKGETIYWLKKSYPDAITKSGGAPLILPISTNLELISQYFETVDGLLLSGGHFDIDPKLYGEKKWPETGPLKPDRTIMEIKLFKKAMRAGMPLLGICGGMQAINVGLGGTLYQHLPKQLSSEIPHEQKPKHPSNPHHRVSLTGGSLLARLAGGDEAKVNSTHHQGVRSVGKGLRVCASAPDGLVEGIEMEDSDKPFLVGVQWHPEYLIDKDELSQKLFKRFISECRKYRKAK</sequence>